<dbReference type="EMBL" id="CP001787">
    <property type="protein sequence ID" value="ACX72191.1"/>
    <property type="molecule type" value="Genomic_DNA"/>
</dbReference>
<dbReference type="HOGENOM" id="CLU_2406426_0_0_2"/>
<evidence type="ECO:0000313" key="2">
    <source>
        <dbReference type="EMBL" id="ACX72191.1"/>
    </source>
</evidence>
<sequence length="92" mass="10882">MVRLLKDTSLHRIIAIFIWLSGIFLIILYIHYNKINIFAIFNITTFYLALGFIVYTKKYVKMYAMFGKKLTYIILFLAYIGLLIANLCRFLS</sequence>
<keyword evidence="1" id="KW-1133">Transmembrane helix</keyword>
<dbReference type="KEGG" id="mvu:Metvu_0324"/>
<dbReference type="eggNOG" id="arCOG10443">
    <property type="taxonomic scope" value="Archaea"/>
</dbReference>
<feature type="transmembrane region" description="Helical" evidence="1">
    <location>
        <begin position="37"/>
        <end position="55"/>
    </location>
</feature>
<name>C9RF39_METVM</name>
<protein>
    <submittedName>
        <fullName evidence="2">Uncharacterized protein</fullName>
    </submittedName>
</protein>
<organism evidence="2 3">
    <name type="scientific">Methanocaldococcus vulcanius (strain ATCC 700851 / DSM 12094 / M7)</name>
    <name type="common">Methanococcus vulcanius</name>
    <dbReference type="NCBI Taxonomy" id="579137"/>
    <lineage>
        <taxon>Archaea</taxon>
        <taxon>Methanobacteriati</taxon>
        <taxon>Methanobacteriota</taxon>
        <taxon>Methanomada group</taxon>
        <taxon>Methanococci</taxon>
        <taxon>Methanococcales</taxon>
        <taxon>Methanocaldococcaceae</taxon>
        <taxon>Methanocaldococcus</taxon>
    </lineage>
</organism>
<proteinExistence type="predicted"/>
<accession>C9RF39</accession>
<feature type="transmembrane region" description="Helical" evidence="1">
    <location>
        <begin position="70"/>
        <end position="91"/>
    </location>
</feature>
<evidence type="ECO:0000256" key="1">
    <source>
        <dbReference type="SAM" id="Phobius"/>
    </source>
</evidence>
<dbReference type="Proteomes" id="UP000002063">
    <property type="component" value="Chromosome"/>
</dbReference>
<reference evidence="2" key="1">
    <citation type="submission" date="2009-10" db="EMBL/GenBank/DDBJ databases">
        <title>Complete sequence of chromosome of Methanocaldococcus vulcanius M7.</title>
        <authorList>
            <consortium name="US DOE Joint Genome Institute"/>
            <person name="Lucas S."/>
            <person name="Copeland A."/>
            <person name="Lapidus A."/>
            <person name="Glavina del Rio T."/>
            <person name="Dalin E."/>
            <person name="Tice H."/>
            <person name="Bruce D."/>
            <person name="Goodwin L."/>
            <person name="Pitluck S."/>
            <person name="Lcollab F.I."/>
            <person name="Brettin T."/>
            <person name="Detter J.C."/>
            <person name="Han C."/>
            <person name="Tapia R."/>
            <person name="Kuske C.R."/>
            <person name="Schmutz J."/>
            <person name="Larimer F."/>
            <person name="Land M."/>
            <person name="Hauser L."/>
            <person name="Kyrpides N."/>
            <person name="Ovchinikova G."/>
            <person name="Sieprawska-Lupa M."/>
            <person name="Whitman W.B."/>
            <person name="Woyke T."/>
        </authorList>
    </citation>
    <scope>NUCLEOTIDE SEQUENCE [LARGE SCALE GENOMIC DNA]</scope>
    <source>
        <strain evidence="2">M7</strain>
    </source>
</reference>
<gene>
    <name evidence="2" type="ordered locus">Metvu_0324</name>
</gene>
<keyword evidence="3" id="KW-1185">Reference proteome</keyword>
<keyword evidence="1" id="KW-0812">Transmembrane</keyword>
<evidence type="ECO:0000313" key="3">
    <source>
        <dbReference type="Proteomes" id="UP000002063"/>
    </source>
</evidence>
<dbReference type="STRING" id="579137.Metvu_0324"/>
<feature type="transmembrane region" description="Helical" evidence="1">
    <location>
        <begin position="12"/>
        <end position="30"/>
    </location>
</feature>
<dbReference type="AlphaFoldDB" id="C9RF39"/>
<keyword evidence="1" id="KW-0472">Membrane</keyword>